<dbReference type="KEGG" id="anp:FK178_05960"/>
<dbReference type="InterPro" id="IPR036938">
    <property type="entry name" value="PAP2/HPO_sf"/>
</dbReference>
<name>A0A5B8YLY8_9FLAO</name>
<dbReference type="SUPFAM" id="SSF48317">
    <property type="entry name" value="Acid phosphatase/Vanadium-dependent haloperoxidase"/>
    <property type="match status" value="1"/>
</dbReference>
<sequence length="444" mass="50335">MKKMLGVFLVVIFLGSCKKEVSPIEITAGDYHNAMDRLTNIMVHDIFSPPVASRIYAYSNIAAYEVLVKGNNDLRSFSHTYKDFEPIPEPDSTVTINYQLAALIAHIEMGKQLIFSENEILTYRDSLYSSWEKLNKEEFEVSKSYGIQVATHVANWKNKDNYNETRTLPKFSIYSDEAHRWQPTPPLYMDGIEPHWAKIRTFSLDSASQFQPGSPPEFSLDKSSKFRQELMEVYSIRHSLDSLGDDSEELEMARFWDCNPYVSTQRGHLMFATKKITPGGHWLGITKIASKKKNLDFDNTVYAYTATSLAIADAFISCWDEKYKRELIRPETLINSFVDENWTPVLQTPPFPEYPSGHSVVSGAAATVLTQLFGEDFSYEDDTEVPYGLPVRSFTSFHQAANEAALSRLYGGIHYRSAIEDGLTQGLSLGAFVVKDLNLQPLNL</sequence>
<dbReference type="EMBL" id="CP042476">
    <property type="protein sequence ID" value="QED37286.1"/>
    <property type="molecule type" value="Genomic_DNA"/>
</dbReference>
<organism evidence="2 3">
    <name type="scientific">Antarcticibacterium arcticum</name>
    <dbReference type="NCBI Taxonomy" id="2585771"/>
    <lineage>
        <taxon>Bacteria</taxon>
        <taxon>Pseudomonadati</taxon>
        <taxon>Bacteroidota</taxon>
        <taxon>Flavobacteriia</taxon>
        <taxon>Flavobacteriales</taxon>
        <taxon>Flavobacteriaceae</taxon>
        <taxon>Antarcticibacterium</taxon>
    </lineage>
</organism>
<keyword evidence="2" id="KW-0575">Peroxidase</keyword>
<keyword evidence="2" id="KW-0560">Oxidoreductase</keyword>
<dbReference type="RefSeq" id="WP_146832113.1">
    <property type="nucleotide sequence ID" value="NZ_CP042476.1"/>
</dbReference>
<reference evidence="2 3" key="1">
    <citation type="submission" date="2019-08" db="EMBL/GenBank/DDBJ databases">
        <title>Antarcticibacterium arcticum sp. nov., a bacterium isolated from marine sediment of the Canadian Beaufort Sea.</title>
        <authorList>
            <person name="Lee Y.M."/>
            <person name="Baek K."/>
            <person name="Lee D.-H."/>
            <person name="Shin S.C."/>
            <person name="Jin Y.K."/>
            <person name="Park Y."/>
        </authorList>
    </citation>
    <scope>NUCLEOTIDE SEQUENCE [LARGE SCALE GENOMIC DNA]</scope>
    <source>
        <strain evidence="2 3">PAMC 28998</strain>
    </source>
</reference>
<evidence type="ECO:0000313" key="2">
    <source>
        <dbReference type="EMBL" id="QED37286.1"/>
    </source>
</evidence>
<evidence type="ECO:0000259" key="1">
    <source>
        <dbReference type="Pfam" id="PF01569"/>
    </source>
</evidence>
<feature type="domain" description="Phosphatidic acid phosphatase type 2/haloperoxidase" evidence="1">
    <location>
        <begin position="306"/>
        <end position="435"/>
    </location>
</feature>
<gene>
    <name evidence="2" type="ORF">FK178_05960</name>
</gene>
<dbReference type="Proteomes" id="UP000321954">
    <property type="component" value="Chromosome"/>
</dbReference>
<evidence type="ECO:0000313" key="3">
    <source>
        <dbReference type="Proteomes" id="UP000321954"/>
    </source>
</evidence>
<keyword evidence="3" id="KW-1185">Reference proteome</keyword>
<proteinExistence type="predicted"/>
<dbReference type="Pfam" id="PF01569">
    <property type="entry name" value="PAP2"/>
    <property type="match status" value="1"/>
</dbReference>
<dbReference type="OrthoDB" id="9780455at2"/>
<dbReference type="AlphaFoldDB" id="A0A5B8YLY8"/>
<accession>A0A5B8YLY8</accession>
<dbReference type="Gene3D" id="1.10.606.20">
    <property type="match status" value="1"/>
</dbReference>
<dbReference type="GO" id="GO:0004601">
    <property type="term" value="F:peroxidase activity"/>
    <property type="evidence" value="ECO:0007669"/>
    <property type="project" value="UniProtKB-KW"/>
</dbReference>
<dbReference type="InterPro" id="IPR000326">
    <property type="entry name" value="PAP2/HPO"/>
</dbReference>
<dbReference type="CDD" id="cd03398">
    <property type="entry name" value="PAP2_haloperoxidase"/>
    <property type="match status" value="1"/>
</dbReference>
<dbReference type="InterPro" id="IPR052559">
    <property type="entry name" value="V-haloperoxidase"/>
</dbReference>
<protein>
    <submittedName>
        <fullName evidence="2">Vanadium-dependent haloperoxidase</fullName>
    </submittedName>
</protein>
<dbReference type="PANTHER" id="PTHR34599:SF1">
    <property type="entry name" value="PHOSPHATIDIC ACID PHOSPHATASE TYPE 2_HALOPEROXIDASE DOMAIN-CONTAINING PROTEIN"/>
    <property type="match status" value="1"/>
</dbReference>
<dbReference type="PROSITE" id="PS51257">
    <property type="entry name" value="PROKAR_LIPOPROTEIN"/>
    <property type="match status" value="1"/>
</dbReference>
<dbReference type="PANTHER" id="PTHR34599">
    <property type="entry name" value="PEROXIDASE-RELATED"/>
    <property type="match status" value="1"/>
</dbReference>